<dbReference type="InterPro" id="IPR021852">
    <property type="entry name" value="DUF3456"/>
</dbReference>
<dbReference type="Pfam" id="PF11938">
    <property type="entry name" value="DUF3456"/>
    <property type="match status" value="1"/>
</dbReference>
<evidence type="ECO:0000256" key="2">
    <source>
        <dbReference type="SAM" id="SignalP"/>
    </source>
</evidence>
<dbReference type="Proteomes" id="UP000625711">
    <property type="component" value="Unassembled WGS sequence"/>
</dbReference>
<name>A0A834INS8_RHYFE</name>
<dbReference type="EMBL" id="JAACXV010000078">
    <property type="protein sequence ID" value="KAF7284372.1"/>
    <property type="molecule type" value="Genomic_DNA"/>
</dbReference>
<dbReference type="OrthoDB" id="192915at2759"/>
<evidence type="ECO:0000313" key="4">
    <source>
        <dbReference type="EMBL" id="KAF7284372.1"/>
    </source>
</evidence>
<dbReference type="GO" id="GO:0005783">
    <property type="term" value="C:endoplasmic reticulum"/>
    <property type="evidence" value="ECO:0007669"/>
    <property type="project" value="TreeGrafter"/>
</dbReference>
<evidence type="ECO:0000259" key="3">
    <source>
        <dbReference type="Pfam" id="PF11938"/>
    </source>
</evidence>
<keyword evidence="5" id="KW-1185">Reference proteome</keyword>
<feature type="domain" description="DUF3456" evidence="3">
    <location>
        <begin position="34"/>
        <end position="179"/>
    </location>
</feature>
<protein>
    <recommendedName>
        <fullName evidence="3">DUF3456 domain-containing protein</fullName>
    </recommendedName>
</protein>
<feature type="signal peptide" evidence="2">
    <location>
        <begin position="1"/>
        <end position="19"/>
    </location>
</feature>
<dbReference type="PANTHER" id="PTHR13341">
    <property type="entry name" value="MIR-INTERACTING SAPOSIN-LIKE PROTEIN"/>
    <property type="match status" value="1"/>
</dbReference>
<sequence>MILQSSISLIIFTFLCVNGQSVVNDAKLDNQEIRCLVCDASVKELTAIVKATDSSKTVKIGGHRLDPQGNYDAPKTVPLTQSEIYLSEVIDTVCNKMDDYVRGIWKSNGTLTIIKMVNDGKMNPYMSELDFVQDEDLNRSLKYYCESIMGEWEENIIKYYQEQMDNIEETFCIHESGICPPKLISKSEL</sequence>
<proteinExistence type="inferred from homology"/>
<dbReference type="AlphaFoldDB" id="A0A834INS8"/>
<gene>
    <name evidence="4" type="ORF">GWI33_022160</name>
</gene>
<keyword evidence="2" id="KW-0732">Signal</keyword>
<organism evidence="4 5">
    <name type="scientific">Rhynchophorus ferrugineus</name>
    <name type="common">Red palm weevil</name>
    <name type="synonym">Curculio ferrugineus</name>
    <dbReference type="NCBI Taxonomy" id="354439"/>
    <lineage>
        <taxon>Eukaryota</taxon>
        <taxon>Metazoa</taxon>
        <taxon>Ecdysozoa</taxon>
        <taxon>Arthropoda</taxon>
        <taxon>Hexapoda</taxon>
        <taxon>Insecta</taxon>
        <taxon>Pterygota</taxon>
        <taxon>Neoptera</taxon>
        <taxon>Endopterygota</taxon>
        <taxon>Coleoptera</taxon>
        <taxon>Polyphaga</taxon>
        <taxon>Cucujiformia</taxon>
        <taxon>Curculionidae</taxon>
        <taxon>Dryophthorinae</taxon>
        <taxon>Rhynchophorus</taxon>
    </lineage>
</organism>
<comment type="caution">
    <text evidence="4">The sequence shown here is derived from an EMBL/GenBank/DDBJ whole genome shotgun (WGS) entry which is preliminary data.</text>
</comment>
<dbReference type="InterPro" id="IPR042415">
    <property type="entry name" value="CNPY"/>
</dbReference>
<dbReference type="PANTHER" id="PTHR13341:SF2">
    <property type="entry name" value="PROTEIN SEELE"/>
    <property type="match status" value="1"/>
</dbReference>
<feature type="chain" id="PRO_5032515874" description="DUF3456 domain-containing protein" evidence="2">
    <location>
        <begin position="20"/>
        <end position="189"/>
    </location>
</feature>
<evidence type="ECO:0000256" key="1">
    <source>
        <dbReference type="ARBA" id="ARBA00007285"/>
    </source>
</evidence>
<reference evidence="4" key="1">
    <citation type="submission" date="2020-08" db="EMBL/GenBank/DDBJ databases">
        <title>Genome sequencing and assembly of the red palm weevil Rhynchophorus ferrugineus.</title>
        <authorList>
            <person name="Dias G.B."/>
            <person name="Bergman C.M."/>
            <person name="Manee M."/>
        </authorList>
    </citation>
    <scope>NUCLEOTIDE SEQUENCE</scope>
    <source>
        <strain evidence="4">AA-2017</strain>
        <tissue evidence="4">Whole larva</tissue>
    </source>
</reference>
<accession>A0A834INS8</accession>
<evidence type="ECO:0000313" key="5">
    <source>
        <dbReference type="Proteomes" id="UP000625711"/>
    </source>
</evidence>
<comment type="similarity">
    <text evidence="1">Belongs to the canopy family.</text>
</comment>